<protein>
    <submittedName>
        <fullName evidence="4">Sigma-54-dependent Fis family transcriptional regulator</fullName>
    </submittedName>
</protein>
<dbReference type="PANTHER" id="PTHR32071:SF57">
    <property type="entry name" value="C4-DICARBOXYLATE TRANSPORT TRANSCRIPTIONAL REGULATORY PROTEIN DCTD"/>
    <property type="match status" value="1"/>
</dbReference>
<dbReference type="AlphaFoldDB" id="A0A494XHN3"/>
<organism evidence="4 5">
    <name type="scientific">Pararobbsia silviterrae</name>
    <dbReference type="NCBI Taxonomy" id="1792498"/>
    <lineage>
        <taxon>Bacteria</taxon>
        <taxon>Pseudomonadati</taxon>
        <taxon>Pseudomonadota</taxon>
        <taxon>Betaproteobacteria</taxon>
        <taxon>Burkholderiales</taxon>
        <taxon>Burkholderiaceae</taxon>
        <taxon>Pararobbsia</taxon>
    </lineage>
</organism>
<dbReference type="SMART" id="SM00382">
    <property type="entry name" value="AAA"/>
    <property type="match status" value="1"/>
</dbReference>
<dbReference type="Pfam" id="PF00158">
    <property type="entry name" value="Sigma54_activat"/>
    <property type="match status" value="1"/>
</dbReference>
<dbReference type="Gene3D" id="3.40.50.300">
    <property type="entry name" value="P-loop containing nucleotide triphosphate hydrolases"/>
    <property type="match status" value="1"/>
</dbReference>
<dbReference type="Proteomes" id="UP000270342">
    <property type="component" value="Unassembled WGS sequence"/>
</dbReference>
<evidence type="ECO:0000313" key="4">
    <source>
        <dbReference type="EMBL" id="RKP50265.1"/>
    </source>
</evidence>
<dbReference type="PROSITE" id="PS50045">
    <property type="entry name" value="SIGMA54_INTERACT_4"/>
    <property type="match status" value="1"/>
</dbReference>
<evidence type="ECO:0000256" key="2">
    <source>
        <dbReference type="ARBA" id="ARBA00022840"/>
    </source>
</evidence>
<comment type="caution">
    <text evidence="4">The sequence shown here is derived from an EMBL/GenBank/DDBJ whole genome shotgun (WGS) entry which is preliminary data.</text>
</comment>
<dbReference type="PROSITE" id="PS00676">
    <property type="entry name" value="SIGMA54_INTERACT_2"/>
    <property type="match status" value="1"/>
</dbReference>
<dbReference type="Pfam" id="PF02954">
    <property type="entry name" value="HTH_8"/>
    <property type="match status" value="1"/>
</dbReference>
<reference evidence="4 5" key="1">
    <citation type="submission" date="2018-10" db="EMBL/GenBank/DDBJ databases">
        <title>Robbsia sp. DHC34, isolated from soil.</title>
        <authorList>
            <person name="Gao Z.-H."/>
            <person name="Qiu L.-H."/>
        </authorList>
    </citation>
    <scope>NUCLEOTIDE SEQUENCE [LARGE SCALE GENOMIC DNA]</scope>
    <source>
        <strain evidence="4 5">DHC34</strain>
    </source>
</reference>
<dbReference type="InterPro" id="IPR027417">
    <property type="entry name" value="P-loop_NTPase"/>
</dbReference>
<dbReference type="OrthoDB" id="9761705at2"/>
<evidence type="ECO:0000313" key="5">
    <source>
        <dbReference type="Proteomes" id="UP000270342"/>
    </source>
</evidence>
<evidence type="ECO:0000259" key="3">
    <source>
        <dbReference type="PROSITE" id="PS50045"/>
    </source>
</evidence>
<dbReference type="RefSeq" id="WP_121088483.1">
    <property type="nucleotide sequence ID" value="NZ_RBZU01000009.1"/>
</dbReference>
<dbReference type="PRINTS" id="PR01590">
    <property type="entry name" value="HTHFIS"/>
</dbReference>
<dbReference type="GO" id="GO:0043565">
    <property type="term" value="F:sequence-specific DNA binding"/>
    <property type="evidence" value="ECO:0007669"/>
    <property type="project" value="InterPro"/>
</dbReference>
<keyword evidence="5" id="KW-1185">Reference proteome</keyword>
<dbReference type="PROSITE" id="PS00675">
    <property type="entry name" value="SIGMA54_INTERACT_1"/>
    <property type="match status" value="1"/>
</dbReference>
<dbReference type="Gene3D" id="1.10.10.60">
    <property type="entry name" value="Homeodomain-like"/>
    <property type="match status" value="1"/>
</dbReference>
<dbReference type="SUPFAM" id="SSF52540">
    <property type="entry name" value="P-loop containing nucleoside triphosphate hydrolases"/>
    <property type="match status" value="1"/>
</dbReference>
<dbReference type="InterPro" id="IPR025662">
    <property type="entry name" value="Sigma_54_int_dom_ATP-bd_1"/>
</dbReference>
<dbReference type="GO" id="GO:0006355">
    <property type="term" value="P:regulation of DNA-templated transcription"/>
    <property type="evidence" value="ECO:0007669"/>
    <property type="project" value="InterPro"/>
</dbReference>
<dbReference type="PANTHER" id="PTHR32071">
    <property type="entry name" value="TRANSCRIPTIONAL REGULATORY PROTEIN"/>
    <property type="match status" value="1"/>
</dbReference>
<dbReference type="InterPro" id="IPR003593">
    <property type="entry name" value="AAA+_ATPase"/>
</dbReference>
<dbReference type="GO" id="GO:0005524">
    <property type="term" value="F:ATP binding"/>
    <property type="evidence" value="ECO:0007669"/>
    <property type="project" value="UniProtKB-KW"/>
</dbReference>
<dbReference type="CDD" id="cd00009">
    <property type="entry name" value="AAA"/>
    <property type="match status" value="1"/>
</dbReference>
<dbReference type="InterPro" id="IPR002197">
    <property type="entry name" value="HTH_Fis"/>
</dbReference>
<proteinExistence type="predicted"/>
<dbReference type="InterPro" id="IPR002078">
    <property type="entry name" value="Sigma_54_int"/>
</dbReference>
<dbReference type="InterPro" id="IPR009057">
    <property type="entry name" value="Homeodomain-like_sf"/>
</dbReference>
<name>A0A494XHN3_9BURK</name>
<dbReference type="FunFam" id="3.40.50.300:FF:000006">
    <property type="entry name" value="DNA-binding transcriptional regulator NtrC"/>
    <property type="match status" value="1"/>
</dbReference>
<feature type="domain" description="Sigma-54 factor interaction" evidence="3">
    <location>
        <begin position="140"/>
        <end position="372"/>
    </location>
</feature>
<keyword evidence="1" id="KW-0547">Nucleotide-binding</keyword>
<gene>
    <name evidence="4" type="ORF">D7S86_19295</name>
</gene>
<dbReference type="SUPFAM" id="SSF46689">
    <property type="entry name" value="Homeodomain-like"/>
    <property type="match status" value="1"/>
</dbReference>
<dbReference type="InterPro" id="IPR025943">
    <property type="entry name" value="Sigma_54_int_dom_ATP-bd_2"/>
</dbReference>
<dbReference type="EMBL" id="RBZU01000009">
    <property type="protein sequence ID" value="RKP50265.1"/>
    <property type="molecule type" value="Genomic_DNA"/>
</dbReference>
<keyword evidence="2" id="KW-0067">ATP-binding</keyword>
<accession>A0A494XHN3</accession>
<sequence length="463" mass="51353">MANKISIPKLDALDIYVWEGKADIVERVSRCMASFEVEVIRADGIAISAERVASRPSIALMSVTVIDTGALSARDWETAHGMPVVWVGAAARANDPAQFPAEYSHILAVDFTCAELRTMVTKLVLQMRAHVAATQAPTALIANSEPMQQFLREIDAFADCDASVLLHGETGVGKERIAQLLHEKNAKYGKGPFVAVNCGAIPDGLFESLFFGHAKGAFTGAVGSHKGYFEQADGGTLFLDEIGDLPLYQQVKLLRVLEDSAITRIGSTSPVQLDFRLVAATHKNLSNLAKEQEFRADLYYRLAVIELTIPSLEERGAVDKIAIFKAFLVSVLGEGKLAELNDIPYWLTDAIADTYFAGNVRELRNLAERIGVTVRQLGWDTQRLQAILLRARSNPAPRMDAAEVVDRSKWDMAERGRISEALEAHGWRRQDTAQFLGISRKVLWEKMRKYRMFDDEPEAREFE</sequence>
<evidence type="ECO:0000256" key="1">
    <source>
        <dbReference type="ARBA" id="ARBA00022741"/>
    </source>
</evidence>